<gene>
    <name evidence="2" type="ORF">XENOCAPTIV_010104</name>
</gene>
<feature type="non-terminal residue" evidence="2">
    <location>
        <position position="1"/>
    </location>
</feature>
<evidence type="ECO:0000256" key="1">
    <source>
        <dbReference type="SAM" id="MobiDB-lite"/>
    </source>
</evidence>
<organism evidence="2 3">
    <name type="scientific">Xenoophorus captivus</name>
    <dbReference type="NCBI Taxonomy" id="1517983"/>
    <lineage>
        <taxon>Eukaryota</taxon>
        <taxon>Metazoa</taxon>
        <taxon>Chordata</taxon>
        <taxon>Craniata</taxon>
        <taxon>Vertebrata</taxon>
        <taxon>Euteleostomi</taxon>
        <taxon>Actinopterygii</taxon>
        <taxon>Neopterygii</taxon>
        <taxon>Teleostei</taxon>
        <taxon>Neoteleostei</taxon>
        <taxon>Acanthomorphata</taxon>
        <taxon>Ovalentaria</taxon>
        <taxon>Atherinomorphae</taxon>
        <taxon>Cyprinodontiformes</taxon>
        <taxon>Goodeidae</taxon>
        <taxon>Xenoophorus</taxon>
    </lineage>
</organism>
<keyword evidence="3" id="KW-1185">Reference proteome</keyword>
<name>A0ABV0SAB0_9TELE</name>
<evidence type="ECO:0000313" key="3">
    <source>
        <dbReference type="Proteomes" id="UP001434883"/>
    </source>
</evidence>
<proteinExistence type="predicted"/>
<accession>A0ABV0SAB0</accession>
<dbReference type="EMBL" id="JAHRIN010075843">
    <property type="protein sequence ID" value="MEQ2217434.1"/>
    <property type="molecule type" value="Genomic_DNA"/>
</dbReference>
<dbReference type="PANTHER" id="PTHR31518">
    <property type="entry name" value="ARGININE/SERINE-RICH PROTEIN PNISR"/>
    <property type="match status" value="1"/>
</dbReference>
<dbReference type="Proteomes" id="UP001434883">
    <property type="component" value="Unassembled WGS sequence"/>
</dbReference>
<comment type="caution">
    <text evidence="2">The sequence shown here is derived from an EMBL/GenBank/DDBJ whole genome shotgun (WGS) entry which is preliminary data.</text>
</comment>
<sequence>ESEDDGGRSARGSDSSDTDEEELHHRIRVKQDAFRRKEQEMQEKLTQETLLARAANTSLSHDQGRHPHPIEANAEEHSRRLDLGLKATSVCGAVQRAASRSGFSWAAVCKQRALWQQRSVCTGMQRTGYLAEPSGWWVG</sequence>
<dbReference type="InterPro" id="IPR031937">
    <property type="entry name" value="PNISR"/>
</dbReference>
<protein>
    <submittedName>
        <fullName evidence="2">Uncharacterized protein</fullName>
    </submittedName>
</protein>
<feature type="region of interest" description="Disordered" evidence="1">
    <location>
        <begin position="1"/>
        <end position="44"/>
    </location>
</feature>
<feature type="compositionally biased region" description="Basic and acidic residues" evidence="1">
    <location>
        <begin position="29"/>
        <end position="44"/>
    </location>
</feature>
<evidence type="ECO:0000313" key="2">
    <source>
        <dbReference type="EMBL" id="MEQ2217434.1"/>
    </source>
</evidence>
<reference evidence="2 3" key="1">
    <citation type="submission" date="2021-06" db="EMBL/GenBank/DDBJ databases">
        <authorList>
            <person name="Palmer J.M."/>
        </authorList>
    </citation>
    <scope>NUCLEOTIDE SEQUENCE [LARGE SCALE GENOMIC DNA]</scope>
    <source>
        <strain evidence="2 3">XC_2019</strain>
        <tissue evidence="2">Muscle</tissue>
    </source>
</reference>